<reference evidence="3" key="2">
    <citation type="submission" date="2011-04" db="EMBL/GenBank/DDBJ databases">
        <title>The complete genome of chromosome of Treponema succinifaciens DSM 2489.</title>
        <authorList>
            <person name="Lucas S."/>
            <person name="Copeland A."/>
            <person name="Lapidus A."/>
            <person name="Bruce D."/>
            <person name="Goodwin L."/>
            <person name="Pitluck S."/>
            <person name="Peters L."/>
            <person name="Kyrpides N."/>
            <person name="Mavromatis K."/>
            <person name="Ivanova N."/>
            <person name="Ovchinnikova G."/>
            <person name="Teshima H."/>
            <person name="Detter J.C."/>
            <person name="Tapia R."/>
            <person name="Han C."/>
            <person name="Land M."/>
            <person name="Hauser L."/>
            <person name="Markowitz V."/>
            <person name="Cheng J.-F."/>
            <person name="Hugenholtz P."/>
            <person name="Woyke T."/>
            <person name="Wu D."/>
            <person name="Gronow S."/>
            <person name="Wellnitz S."/>
            <person name="Brambilla E."/>
            <person name="Klenk H.-P."/>
            <person name="Eisen J.A."/>
        </authorList>
    </citation>
    <scope>NUCLEOTIDE SEQUENCE [LARGE SCALE GENOMIC DNA]</scope>
    <source>
        <strain evidence="3">ATCC 33096 / DSM 2489 / 6091</strain>
    </source>
</reference>
<dbReference type="Proteomes" id="UP000006852">
    <property type="component" value="Chromosome"/>
</dbReference>
<dbReference type="OrthoDB" id="341918at2"/>
<keyword evidence="3" id="KW-1185">Reference proteome</keyword>
<sequence>MYEQIYNLTSMFFKSLKGNLMYEFLISKFNGKRGPQRKLSLEQIVALNIYRFHFKMGDLKNYHKMIKELMSDKVPNLPNYENFMKVTNKSTVFILAFMNFLMAMNRKKESEIHYMDSTPITVCMNHKIYSHKVTKGIAKRSKSTKGWWYGFKMSGICNEQGDFENIILSYANIADCNIAEKLAEVVKGTIFADAGYLQKKDVLKRMEEDGIKFEAAPRKNMNKLMSRFECYHIKHRSIIESNWGTLKNNFQLEYHKARSIVGLFL</sequence>
<dbReference type="RefSeq" id="WP_013700930.1">
    <property type="nucleotide sequence ID" value="NC_015385.1"/>
</dbReference>
<dbReference type="NCBIfam" id="NF033520">
    <property type="entry name" value="transpos_IS982"/>
    <property type="match status" value="1"/>
</dbReference>
<organism evidence="2 3">
    <name type="scientific">Treponema succinifaciens (strain ATCC 33096 / DSM 2489 / 6091)</name>
    <dbReference type="NCBI Taxonomy" id="869209"/>
    <lineage>
        <taxon>Bacteria</taxon>
        <taxon>Pseudomonadati</taxon>
        <taxon>Spirochaetota</taxon>
        <taxon>Spirochaetia</taxon>
        <taxon>Spirochaetales</taxon>
        <taxon>Treponemataceae</taxon>
        <taxon>Treponema</taxon>
    </lineage>
</organism>
<feature type="domain" description="Transposase DDE" evidence="1">
    <location>
        <begin position="108"/>
        <end position="259"/>
    </location>
</feature>
<evidence type="ECO:0000259" key="1">
    <source>
        <dbReference type="Pfam" id="PF13612"/>
    </source>
</evidence>
<accession>F2NVB6</accession>
<proteinExistence type="predicted"/>
<dbReference type="InterPro" id="IPR025668">
    <property type="entry name" value="Tnp_DDE_dom"/>
</dbReference>
<dbReference type="GeneID" id="302997880"/>
<dbReference type="EMBL" id="CP002631">
    <property type="protein sequence ID" value="AEB13626.1"/>
    <property type="molecule type" value="Genomic_DNA"/>
</dbReference>
<evidence type="ECO:0000313" key="2">
    <source>
        <dbReference type="EMBL" id="AEB13626.1"/>
    </source>
</evidence>
<reference evidence="2 3" key="1">
    <citation type="journal article" date="2011" name="Stand. Genomic Sci.">
        <title>Complete genome sequence of Treponema succinifaciens type strain (6091).</title>
        <authorList>
            <person name="Han C."/>
            <person name="Gronow S."/>
            <person name="Teshima H."/>
            <person name="Lapidus A."/>
            <person name="Nolan M."/>
            <person name="Lucas S."/>
            <person name="Hammon N."/>
            <person name="Deshpande S."/>
            <person name="Cheng J.F."/>
            <person name="Zeytun A."/>
            <person name="Tapia R."/>
            <person name="Goodwin L."/>
            <person name="Pitluck S."/>
            <person name="Liolios K."/>
            <person name="Pagani I."/>
            <person name="Ivanova N."/>
            <person name="Mavromatis K."/>
            <person name="Mikhailova N."/>
            <person name="Huntemann M."/>
            <person name="Pati A."/>
            <person name="Chen A."/>
            <person name="Palaniappan K."/>
            <person name="Land M."/>
            <person name="Hauser L."/>
            <person name="Brambilla E.M."/>
            <person name="Rohde M."/>
            <person name="Goker M."/>
            <person name="Woyke T."/>
            <person name="Bristow J."/>
            <person name="Eisen J.A."/>
            <person name="Markowitz V."/>
            <person name="Hugenholtz P."/>
            <person name="Kyrpides N.C."/>
            <person name="Klenk H.P."/>
            <person name="Detter J.C."/>
        </authorList>
    </citation>
    <scope>NUCLEOTIDE SEQUENCE [LARGE SCALE GENOMIC DNA]</scope>
    <source>
        <strain evidence="3">ATCC 33096 / DSM 2489 / 6091</strain>
    </source>
</reference>
<dbReference type="KEGG" id="tsu:Tresu_0685"/>
<evidence type="ECO:0000313" key="3">
    <source>
        <dbReference type="Proteomes" id="UP000006852"/>
    </source>
</evidence>
<dbReference type="HOGENOM" id="CLU_073308_1_0_12"/>
<dbReference type="AlphaFoldDB" id="F2NVB6"/>
<protein>
    <submittedName>
        <fullName evidence="2">Transposase IS4 family protein</fullName>
    </submittedName>
</protein>
<name>F2NVB6_TRES6</name>
<dbReference type="eggNOG" id="COG3039">
    <property type="taxonomic scope" value="Bacteria"/>
</dbReference>
<gene>
    <name evidence="2" type="ordered locus">Tresu_0685</name>
</gene>
<dbReference type="STRING" id="869209.Tresu_0685"/>
<dbReference type="Pfam" id="PF13612">
    <property type="entry name" value="DDE_Tnp_1_3"/>
    <property type="match status" value="1"/>
</dbReference>